<dbReference type="InterPro" id="IPR051465">
    <property type="entry name" value="Cell_Envelope_Struct_Comp"/>
</dbReference>
<gene>
    <name evidence="3" type="ORF">KQI68_07800</name>
</gene>
<reference evidence="3 4" key="1">
    <citation type="submission" date="2021-06" db="EMBL/GenBank/DDBJ databases">
        <authorList>
            <person name="Sun Q."/>
            <person name="Li D."/>
        </authorList>
    </citation>
    <scope>NUCLEOTIDE SEQUENCE [LARGE SCALE GENOMIC DNA]</scope>
    <source>
        <strain evidence="3 4">MSJ-1</strain>
    </source>
</reference>
<protein>
    <submittedName>
        <fullName evidence="3">S-layer homology domain-containing protein</fullName>
    </submittedName>
</protein>
<feature type="domain" description="SLH" evidence="2">
    <location>
        <begin position="20"/>
        <end position="91"/>
    </location>
</feature>
<dbReference type="PANTHER" id="PTHR43308">
    <property type="entry name" value="OUTER MEMBRANE PROTEIN ALPHA-RELATED"/>
    <property type="match status" value="1"/>
</dbReference>
<feature type="chain" id="PRO_5046347395" evidence="1">
    <location>
        <begin position="25"/>
        <end position="258"/>
    </location>
</feature>
<evidence type="ECO:0000259" key="2">
    <source>
        <dbReference type="PROSITE" id="PS51272"/>
    </source>
</evidence>
<dbReference type="RefSeq" id="WP_216549576.1">
    <property type="nucleotide sequence ID" value="NZ_JAHLQO010000005.1"/>
</dbReference>
<organism evidence="3 4">
    <name type="scientific">Peptoniphilus ovalis</name>
    <dbReference type="NCBI Taxonomy" id="2841503"/>
    <lineage>
        <taxon>Bacteria</taxon>
        <taxon>Bacillati</taxon>
        <taxon>Bacillota</taxon>
        <taxon>Tissierellia</taxon>
        <taxon>Tissierellales</taxon>
        <taxon>Peptoniphilaceae</taxon>
        <taxon>Peptoniphilus</taxon>
    </lineage>
</organism>
<proteinExistence type="predicted"/>
<evidence type="ECO:0000313" key="4">
    <source>
        <dbReference type="Proteomes" id="UP000783742"/>
    </source>
</evidence>
<keyword evidence="1" id="KW-0732">Signal</keyword>
<dbReference type="Proteomes" id="UP000783742">
    <property type="component" value="Unassembled WGS sequence"/>
</dbReference>
<evidence type="ECO:0000256" key="1">
    <source>
        <dbReference type="SAM" id="SignalP"/>
    </source>
</evidence>
<name>A0ABS6FKD8_9FIRM</name>
<sequence>MKNKKIIIALASLLAASIPANAFAYYNPELERYSDNIKEIYREVNEDSGRVFKPKYIKGYPDGSFKPSNAVSRAEAVSMFVNLLSIGDKNSNRQNNFTDVKTGWYVGEINYAVSKGFIKGYDDNTFRPDAEITRAEFANMIAVFVKDGYPEGESFKDVKGHWASDAINELYGNKLIKGYPDGSFKPDEKLTRAEAVVILNSVFGRATNSQSLKNINQNALIKFNDVDKSHWAYYEILDASNSHITQKTERANEINIWI</sequence>
<dbReference type="Pfam" id="PF00395">
    <property type="entry name" value="SLH"/>
    <property type="match status" value="3"/>
</dbReference>
<comment type="caution">
    <text evidence="3">The sequence shown here is derived from an EMBL/GenBank/DDBJ whole genome shotgun (WGS) entry which is preliminary data.</text>
</comment>
<dbReference type="InterPro" id="IPR001119">
    <property type="entry name" value="SLH_dom"/>
</dbReference>
<accession>A0ABS6FKD8</accession>
<dbReference type="PROSITE" id="PS51272">
    <property type="entry name" value="SLH"/>
    <property type="match status" value="3"/>
</dbReference>
<dbReference type="EMBL" id="JAHLQO010000005">
    <property type="protein sequence ID" value="MBU5669736.1"/>
    <property type="molecule type" value="Genomic_DNA"/>
</dbReference>
<evidence type="ECO:0000313" key="3">
    <source>
        <dbReference type="EMBL" id="MBU5669736.1"/>
    </source>
</evidence>
<feature type="domain" description="SLH" evidence="2">
    <location>
        <begin position="150"/>
        <end position="213"/>
    </location>
</feature>
<keyword evidence="4" id="KW-1185">Reference proteome</keyword>
<feature type="domain" description="SLH" evidence="2">
    <location>
        <begin position="92"/>
        <end position="148"/>
    </location>
</feature>
<feature type="signal peptide" evidence="1">
    <location>
        <begin position="1"/>
        <end position="24"/>
    </location>
</feature>